<name>A0ABR3J349_9AGAR</name>
<gene>
    <name evidence="2" type="ORF">HGRIS_009634</name>
</gene>
<keyword evidence="3" id="KW-1185">Reference proteome</keyword>
<evidence type="ECO:0000256" key="1">
    <source>
        <dbReference type="ARBA" id="ARBA00023284"/>
    </source>
</evidence>
<reference evidence="3" key="1">
    <citation type="submission" date="2024-06" db="EMBL/GenBank/DDBJ databases">
        <title>Multi-omics analyses provide insights into the biosynthesis of the anticancer antibiotic pleurotin in Hohenbuehelia grisea.</title>
        <authorList>
            <person name="Weaver J.A."/>
            <person name="Alberti F."/>
        </authorList>
    </citation>
    <scope>NUCLEOTIDE SEQUENCE [LARGE SCALE GENOMIC DNA]</scope>
    <source>
        <strain evidence="3">T-177</strain>
    </source>
</reference>
<dbReference type="EMBL" id="JASNQZ010000012">
    <property type="protein sequence ID" value="KAL0949585.1"/>
    <property type="molecule type" value="Genomic_DNA"/>
</dbReference>
<dbReference type="InterPro" id="IPR036249">
    <property type="entry name" value="Thioredoxin-like_sf"/>
</dbReference>
<evidence type="ECO:0000313" key="2">
    <source>
        <dbReference type="EMBL" id="KAL0949585.1"/>
    </source>
</evidence>
<proteinExistence type="predicted"/>
<organism evidence="2 3">
    <name type="scientific">Hohenbuehelia grisea</name>
    <dbReference type="NCBI Taxonomy" id="104357"/>
    <lineage>
        <taxon>Eukaryota</taxon>
        <taxon>Fungi</taxon>
        <taxon>Dikarya</taxon>
        <taxon>Basidiomycota</taxon>
        <taxon>Agaricomycotina</taxon>
        <taxon>Agaricomycetes</taxon>
        <taxon>Agaricomycetidae</taxon>
        <taxon>Agaricales</taxon>
        <taxon>Pleurotineae</taxon>
        <taxon>Pleurotaceae</taxon>
        <taxon>Hohenbuehelia</taxon>
    </lineage>
</organism>
<dbReference type="Pfam" id="PF10262">
    <property type="entry name" value="Rdx"/>
    <property type="match status" value="1"/>
</dbReference>
<dbReference type="NCBIfam" id="TIGR02174">
    <property type="entry name" value="CXXU_selWTH"/>
    <property type="match status" value="1"/>
</dbReference>
<keyword evidence="1" id="KW-0676">Redox-active center</keyword>
<protein>
    <recommendedName>
        <fullName evidence="4">Rdx family-domain-containing protein</fullName>
    </recommendedName>
</protein>
<dbReference type="SUPFAM" id="SSF52833">
    <property type="entry name" value="Thioredoxin-like"/>
    <property type="match status" value="1"/>
</dbReference>
<dbReference type="PANTHER" id="PTHR36417:SF2">
    <property type="entry name" value="SELENOPROTEIN DOMAIN PROTEIN (AFU_ORTHOLOGUE AFUA_1G05220)"/>
    <property type="match status" value="1"/>
</dbReference>
<evidence type="ECO:0008006" key="4">
    <source>
        <dbReference type="Google" id="ProtNLM"/>
    </source>
</evidence>
<evidence type="ECO:0000313" key="3">
    <source>
        <dbReference type="Proteomes" id="UP001556367"/>
    </source>
</evidence>
<comment type="caution">
    <text evidence="2">The sequence shown here is derived from an EMBL/GenBank/DDBJ whole genome shotgun (WGS) entry which is preliminary data.</text>
</comment>
<dbReference type="InterPro" id="IPR011893">
    <property type="entry name" value="Selenoprotein_Rdx-typ"/>
</dbReference>
<dbReference type="Gene3D" id="3.40.30.10">
    <property type="entry name" value="Glutaredoxin"/>
    <property type="match status" value="1"/>
</dbReference>
<dbReference type="PANTHER" id="PTHR36417">
    <property type="entry name" value="SELENOPROTEIN DOMAIN PROTEIN (AFU_ORTHOLOGUE AFUA_1G05220)"/>
    <property type="match status" value="1"/>
</dbReference>
<dbReference type="Proteomes" id="UP001556367">
    <property type="component" value="Unassembled WGS sequence"/>
</dbReference>
<sequence>MDTPIDQSTFVTPKPLPRPSVTIEFCDRCRWLHRASWVQTELFLTFPPPVLKSITLVPLKSEETAGRFRVWLHEDSNGETPILLWDRKVEGGFPELKHLVSPLLQV</sequence>
<accession>A0ABR3J349</accession>